<comment type="catalytic activity">
    <reaction evidence="1 9">
        <text>alpha-D-glucose = beta-D-glucose</text>
        <dbReference type="Rhea" id="RHEA:10264"/>
        <dbReference type="ChEBI" id="CHEBI:15903"/>
        <dbReference type="ChEBI" id="CHEBI:17925"/>
        <dbReference type="EC" id="5.1.3.3"/>
    </reaction>
</comment>
<dbReference type="GO" id="GO:0006006">
    <property type="term" value="P:glucose metabolic process"/>
    <property type="evidence" value="ECO:0007669"/>
    <property type="project" value="TreeGrafter"/>
</dbReference>
<dbReference type="Proteomes" id="UP001154078">
    <property type="component" value="Chromosome 5"/>
</dbReference>
<keyword evidence="6 9" id="KW-0413">Isomerase</keyword>
<dbReference type="GO" id="GO:0033499">
    <property type="term" value="P:galactose catabolic process via UDP-galactose, Leloir pathway"/>
    <property type="evidence" value="ECO:0007669"/>
    <property type="project" value="TreeGrafter"/>
</dbReference>
<feature type="binding site" evidence="10">
    <location>
        <position position="256"/>
    </location>
    <ligand>
        <name>beta-D-galactose</name>
        <dbReference type="ChEBI" id="CHEBI:27667"/>
    </ligand>
</feature>
<dbReference type="NCBIfam" id="NF008277">
    <property type="entry name" value="PRK11055.1"/>
    <property type="match status" value="1"/>
</dbReference>
<feature type="binding site" evidence="11">
    <location>
        <begin position="90"/>
        <end position="91"/>
    </location>
    <ligand>
        <name>beta-D-galactose</name>
        <dbReference type="ChEBI" id="CHEBI:27667"/>
    </ligand>
</feature>
<gene>
    <name evidence="12" type="ORF">MELIAE_LOCUS7787</name>
</gene>
<dbReference type="OrthoDB" id="274691at2759"/>
<evidence type="ECO:0000256" key="3">
    <source>
        <dbReference type="ARBA" id="ARBA00004947"/>
    </source>
</evidence>
<keyword evidence="7 9" id="KW-0119">Carbohydrate metabolism</keyword>
<name>A0A9P0B7Y9_BRAAE</name>
<proteinExistence type="inferred from homology"/>
<dbReference type="PANTHER" id="PTHR10091">
    <property type="entry name" value="ALDOSE-1-EPIMERASE"/>
    <property type="match status" value="1"/>
</dbReference>
<dbReference type="InterPro" id="IPR047215">
    <property type="entry name" value="Galactose_mutarotase-like"/>
</dbReference>
<dbReference type="InterPro" id="IPR015443">
    <property type="entry name" value="Aldose_1-epimerase"/>
</dbReference>
<dbReference type="EMBL" id="OV121136">
    <property type="protein sequence ID" value="CAH0556968.1"/>
    <property type="molecule type" value="Genomic_DNA"/>
</dbReference>
<dbReference type="InterPro" id="IPR018052">
    <property type="entry name" value="Ald1_epimerase_CS"/>
</dbReference>
<evidence type="ECO:0000256" key="9">
    <source>
        <dbReference type="PIRNR" id="PIRNR005096"/>
    </source>
</evidence>
<dbReference type="PANTHER" id="PTHR10091:SF0">
    <property type="entry name" value="GALACTOSE MUTAROTASE"/>
    <property type="match status" value="1"/>
</dbReference>
<dbReference type="SUPFAM" id="SSF74650">
    <property type="entry name" value="Galactose mutarotase-like"/>
    <property type="match status" value="1"/>
</dbReference>
<dbReference type="CDD" id="cd09019">
    <property type="entry name" value="galactose_mutarotase_like"/>
    <property type="match status" value="1"/>
</dbReference>
<dbReference type="EC" id="5.1.3.3" evidence="9"/>
<dbReference type="InterPro" id="IPR014718">
    <property type="entry name" value="GH-type_carb-bd"/>
</dbReference>
<dbReference type="PIRSF" id="PIRSF005096">
    <property type="entry name" value="GALM"/>
    <property type="match status" value="1"/>
</dbReference>
<evidence type="ECO:0000256" key="8">
    <source>
        <dbReference type="ARBA" id="ARBA00045743"/>
    </source>
</evidence>
<comment type="similarity">
    <text evidence="5 9">Belongs to the aldose epimerase family.</text>
</comment>
<dbReference type="InterPro" id="IPR011013">
    <property type="entry name" value="Gal_mutarotase_sf_dom"/>
</dbReference>
<dbReference type="PROSITE" id="PS00545">
    <property type="entry name" value="ALDOSE_1_EPIMERASE"/>
    <property type="match status" value="1"/>
</dbReference>
<comment type="function">
    <text evidence="8">Mutarotase that catalyzes the interconversion of beta-D-galactose and alpha-D-galactose during galactose metabolism. Beta-D-galactose is metabolized in the liver into glucose 1-phosphate, the primary metabolic fuel, by the action of four enzymes that constitute the Leloir pathway: GALM, GALK1 (galactokinase), GALT (galactose-1-phosphate uridylyltransferase) and GALE (UDP-galactose-4'-epimerase). Involved in the maintenance of the equilibrium between the beta- and alpha-anomers of galactose, therefore ensuring a sufficient supply of the alpha-anomer for GALK1. Also active on D-glucose although shows a preference for galactose over glucose.</text>
</comment>
<comment type="catalytic activity">
    <reaction evidence="2">
        <text>alpha-D-galactose = beta-D-galactose</text>
        <dbReference type="Rhea" id="RHEA:28675"/>
        <dbReference type="ChEBI" id="CHEBI:27667"/>
        <dbReference type="ChEBI" id="CHEBI:28061"/>
        <dbReference type="EC" id="5.1.3.3"/>
    </reaction>
    <physiologicalReaction direction="right-to-left" evidence="2">
        <dbReference type="Rhea" id="RHEA:28677"/>
    </physiologicalReaction>
</comment>
<feature type="binding site" evidence="11">
    <location>
        <begin position="186"/>
        <end position="188"/>
    </location>
    <ligand>
        <name>beta-D-galactose</name>
        <dbReference type="ChEBI" id="CHEBI:27667"/>
    </ligand>
</feature>
<accession>A0A9P0B7Y9</accession>
<evidence type="ECO:0000256" key="7">
    <source>
        <dbReference type="ARBA" id="ARBA00023277"/>
    </source>
</evidence>
<organism evidence="12 13">
    <name type="scientific">Brassicogethes aeneus</name>
    <name type="common">Rape pollen beetle</name>
    <name type="synonym">Meligethes aeneus</name>
    <dbReference type="NCBI Taxonomy" id="1431903"/>
    <lineage>
        <taxon>Eukaryota</taxon>
        <taxon>Metazoa</taxon>
        <taxon>Ecdysozoa</taxon>
        <taxon>Arthropoda</taxon>
        <taxon>Hexapoda</taxon>
        <taxon>Insecta</taxon>
        <taxon>Pterygota</taxon>
        <taxon>Neoptera</taxon>
        <taxon>Endopterygota</taxon>
        <taxon>Coleoptera</taxon>
        <taxon>Polyphaga</taxon>
        <taxon>Cucujiformia</taxon>
        <taxon>Nitidulidae</taxon>
        <taxon>Meligethinae</taxon>
        <taxon>Brassicogethes</taxon>
    </lineage>
</organism>
<keyword evidence="13" id="KW-1185">Reference proteome</keyword>
<evidence type="ECO:0000256" key="6">
    <source>
        <dbReference type="ARBA" id="ARBA00023235"/>
    </source>
</evidence>
<dbReference type="Pfam" id="PF01263">
    <property type="entry name" value="Aldose_epim"/>
    <property type="match status" value="1"/>
</dbReference>
<comment type="pathway">
    <text evidence="4 9">Carbohydrate metabolism; hexose metabolism.</text>
</comment>
<evidence type="ECO:0000313" key="12">
    <source>
        <dbReference type="EMBL" id="CAH0556968.1"/>
    </source>
</evidence>
<dbReference type="GO" id="GO:0004034">
    <property type="term" value="F:aldose 1-epimerase activity"/>
    <property type="evidence" value="ECO:0007669"/>
    <property type="project" value="UniProtKB-EC"/>
</dbReference>
<evidence type="ECO:0000256" key="11">
    <source>
        <dbReference type="PIRSR" id="PIRSR005096-3"/>
    </source>
</evidence>
<sequence>MDNLVQLDEDEFGLYIDKTTGDSKSVRRFTWRNKNNMQVQVITYGATITSIKVPDSKGLVEDIAFGFTFLDGYMAPTNRYFGATVGRNANRIKNAQININGTTYDISANLGQHQLHGGFKGFDKVNWDYYIDGTKVIMSHYSPDKDEGYPGDLIANVAFELTNHNDFKVDFKAYTTKPTLVNLTNHSYFNLAGHGKGAEELYKHIVCINADQITDVDETSIITGKLLPVSGTAFDLRNPTVLGERINNIPGNLGYDHNFCITKGTDSGNNFIARVVHPPSGRVMELYSNQPGVQFYTSNKLSEQGNCDTSALVNGKEGKAYYKHGGFCLETQNFPDASNHVS</sequence>
<protein>
    <recommendedName>
        <fullName evidence="9">Aldose 1-epimerase</fullName>
        <ecNumber evidence="9">5.1.3.3</ecNumber>
    </recommendedName>
</protein>
<evidence type="ECO:0000256" key="1">
    <source>
        <dbReference type="ARBA" id="ARBA00001614"/>
    </source>
</evidence>
<dbReference type="AlphaFoldDB" id="A0A9P0B7Y9"/>
<evidence type="ECO:0000256" key="10">
    <source>
        <dbReference type="PIRSR" id="PIRSR005096-2"/>
    </source>
</evidence>
<evidence type="ECO:0000256" key="4">
    <source>
        <dbReference type="ARBA" id="ARBA00005028"/>
    </source>
</evidence>
<comment type="pathway">
    <text evidence="3">Carbohydrate metabolism; galactose metabolism.</text>
</comment>
<dbReference type="GO" id="GO:0030246">
    <property type="term" value="F:carbohydrate binding"/>
    <property type="evidence" value="ECO:0007669"/>
    <property type="project" value="InterPro"/>
</dbReference>
<evidence type="ECO:0000313" key="13">
    <source>
        <dbReference type="Proteomes" id="UP001154078"/>
    </source>
</evidence>
<evidence type="ECO:0000256" key="5">
    <source>
        <dbReference type="ARBA" id="ARBA00006206"/>
    </source>
</evidence>
<reference evidence="12" key="1">
    <citation type="submission" date="2021-12" db="EMBL/GenBank/DDBJ databases">
        <authorList>
            <person name="King R."/>
        </authorList>
    </citation>
    <scope>NUCLEOTIDE SEQUENCE</scope>
</reference>
<dbReference type="Gene3D" id="2.70.98.10">
    <property type="match status" value="1"/>
</dbReference>
<evidence type="ECO:0000256" key="2">
    <source>
        <dbReference type="ARBA" id="ARBA00001712"/>
    </source>
</evidence>
<dbReference type="InterPro" id="IPR008183">
    <property type="entry name" value="Aldose_1/G6P_1-epimerase"/>
</dbReference>